<dbReference type="PANTHER" id="PTHR22775">
    <property type="entry name" value="SORTING NEXIN"/>
    <property type="match status" value="1"/>
</dbReference>
<feature type="transmembrane region" description="Helical" evidence="4">
    <location>
        <begin position="12"/>
        <end position="33"/>
    </location>
</feature>
<dbReference type="SUPFAM" id="SSF48097">
    <property type="entry name" value="Regulator of G-protein signaling, RGS"/>
    <property type="match status" value="1"/>
</dbReference>
<proteinExistence type="inferred from homology"/>
<dbReference type="SMART" id="SM00312">
    <property type="entry name" value="PX"/>
    <property type="match status" value="1"/>
</dbReference>
<dbReference type="PANTHER" id="PTHR22775:SF3">
    <property type="entry name" value="SORTING NEXIN-13"/>
    <property type="match status" value="1"/>
</dbReference>
<comment type="similarity">
    <text evidence="1">Belongs to the sorting nexin family.</text>
</comment>
<feature type="region of interest" description="Disordered" evidence="3">
    <location>
        <begin position="814"/>
        <end position="1015"/>
    </location>
</feature>
<keyword evidence="4" id="KW-1133">Transmembrane helix</keyword>
<feature type="region of interest" description="Disordered" evidence="3">
    <location>
        <begin position="669"/>
        <end position="787"/>
    </location>
</feature>
<feature type="compositionally biased region" description="Polar residues" evidence="3">
    <location>
        <begin position="831"/>
        <end position="845"/>
    </location>
</feature>
<reference evidence="8" key="1">
    <citation type="submission" date="2016-04" db="EMBL/GenBank/DDBJ databases">
        <authorList>
            <person name="Evans L.H."/>
            <person name="Alamgir A."/>
            <person name="Owens N."/>
            <person name="Weber N.D."/>
            <person name="Virtaneva K."/>
            <person name="Barbian K."/>
            <person name="Babar A."/>
            <person name="Rosenke K."/>
        </authorList>
    </citation>
    <scope>NUCLEOTIDE SEQUENCE [LARGE SCALE GENOMIC DNA]</scope>
    <source>
        <strain evidence="8">CBS 101.48</strain>
    </source>
</reference>
<evidence type="ECO:0000256" key="1">
    <source>
        <dbReference type="ARBA" id="ARBA00010883"/>
    </source>
</evidence>
<feature type="compositionally biased region" description="Low complexity" evidence="3">
    <location>
        <begin position="747"/>
        <end position="767"/>
    </location>
</feature>
<dbReference type="InterPro" id="IPR013937">
    <property type="entry name" value="Sorting_nexin_C"/>
</dbReference>
<evidence type="ECO:0000259" key="5">
    <source>
        <dbReference type="PROSITE" id="PS50132"/>
    </source>
</evidence>
<feature type="compositionally biased region" description="Low complexity" evidence="3">
    <location>
        <begin position="912"/>
        <end position="947"/>
    </location>
</feature>
<dbReference type="OrthoDB" id="120967at2759"/>
<dbReference type="PROSITE" id="PS51207">
    <property type="entry name" value="PXA"/>
    <property type="match status" value="1"/>
</dbReference>
<feature type="domain" description="PXA" evidence="7">
    <location>
        <begin position="108"/>
        <end position="299"/>
    </location>
</feature>
<organism evidence="8">
    <name type="scientific">Absidia glauca</name>
    <name type="common">Pin mould</name>
    <dbReference type="NCBI Taxonomy" id="4829"/>
    <lineage>
        <taxon>Eukaryota</taxon>
        <taxon>Fungi</taxon>
        <taxon>Fungi incertae sedis</taxon>
        <taxon>Mucoromycota</taxon>
        <taxon>Mucoromycotina</taxon>
        <taxon>Mucoromycetes</taxon>
        <taxon>Mucorales</taxon>
        <taxon>Cunninghamellaceae</taxon>
        <taxon>Absidia</taxon>
    </lineage>
</organism>
<feature type="compositionally biased region" description="Polar residues" evidence="3">
    <location>
        <begin position="704"/>
        <end position="723"/>
    </location>
</feature>
<dbReference type="InterPro" id="IPR016137">
    <property type="entry name" value="RGS"/>
</dbReference>
<dbReference type="InterPro" id="IPR003114">
    <property type="entry name" value="Phox_assoc"/>
</dbReference>
<evidence type="ECO:0000259" key="6">
    <source>
        <dbReference type="PROSITE" id="PS50195"/>
    </source>
</evidence>
<dbReference type="SMART" id="SM00313">
    <property type="entry name" value="PXA"/>
    <property type="match status" value="1"/>
</dbReference>
<evidence type="ECO:0000256" key="4">
    <source>
        <dbReference type="SAM" id="Phobius"/>
    </source>
</evidence>
<dbReference type="Pfam" id="PF08628">
    <property type="entry name" value="Nexin_C"/>
    <property type="match status" value="1"/>
</dbReference>
<name>A0A168RG73_ABSGL</name>
<evidence type="ECO:0008006" key="10">
    <source>
        <dbReference type="Google" id="ProtNLM"/>
    </source>
</evidence>
<feature type="compositionally biased region" description="Polar residues" evidence="3">
    <location>
        <begin position="774"/>
        <end position="786"/>
    </location>
</feature>
<feature type="compositionally biased region" description="Polar residues" evidence="3">
    <location>
        <begin position="973"/>
        <end position="985"/>
    </location>
</feature>
<keyword evidence="4" id="KW-0812">Transmembrane</keyword>
<keyword evidence="2" id="KW-0175">Coiled coil</keyword>
<dbReference type="EMBL" id="LT554635">
    <property type="protein sequence ID" value="SAM06822.1"/>
    <property type="molecule type" value="Genomic_DNA"/>
</dbReference>
<sequence length="1519" mass="171357">MISSLYSTRRIFFILPLLCILLGYHWTFTLSILRLGLGLVWGLLLLNLLVLYVYVKYFISPTRIGQDSRTKLELEDFRPLRFTHSWSRLEQQRRKENNDTSPPLCPDKEPISAAFDELVSYVIRDFIQSWFTNISTPNEVSFPVSVDHIIRSAAFALKRRLEQVDTMSLILNRLVPCITAHISEFRAAEVALRGRFLERSVTESDELDILLASHYGGGKLHPALTTAAVTTKPTEVAYLRQVMDRMLPKLLDPDQVGCAPVRVIVREVATCALLQPIMNMLADPDFWNQTIDTQLGMALREQKMVRQLREVLDRHSNDIDTLNEFIDSDPSNLINSATLSSSSSSSKQHRKMGPISQFSSAFLGIDMDDDVAWDDQDFDPEKPKKRQNFGSSRMGRRTFQEFLTMIEEEKNLLDLKRARNHVITQIRKKKALILDRDPEEVIDGEKVEDLMVFVNRLGVAKKRVDKRIATLSGEHVDFKTSASQFFGVRKQRPHQLPQISGFTLHDILTNTAGLSYFMEFMDRRGDMVKLQFWLIVEGFRSSDNDGTTKRDEYTFLQDVKMVYDMYFATASPHRLAITEHLDKDLFQSIQHAQQWVADGVDTVQCNQAMQAMREQLYSIQQHVLWQLEKEHFPYFKRSDLYFKFLASSPTPDNIPTPGRRSMDDTTLYRRSSSVDQKLHHRPSSHGSSPHYHHHDTSPTTSTSAQSMERSLSARMTTKRTPSWTRRESSQKADSDTEINSREKKRPSLSAGSGSSSTGGSNSNMINSEPGPLDSPQQRAHTRTYSDNIGAGYGGASRFLSFGRVFGSANEWWRATDAPQQQKRQQEEGSKATITKRNSIQGSVKSTDTEYPDTDEELTTPPIRPLSPPPPRSFLRRNTVDAVEAELQSIIDGKENGNDDEEETPPTPPPPAGTTAATATTTTTTASTSSRPNSYSSTASTSSHRSPTILLGGTGIHIKSSTADPVEMADPAPSWTSASETGSLSQLKHDQLESKRTPPESASSETDTSIKNVHLAPPGDLMLADKVEKLSEEMEKLTQQESIVDALIKKAQLKDKVEELRILMKGKIMLRRDLEQMQYQKSQYELQESENVLTPERTKVSITSSTIGSDQHSDFALYVIEIQQVGFDGNYASGWIVARRYSEFFGLHQTLKATYPSVKMIDFPAKWPLLKLQKSFVEARRINLERYLKRLLEHPDICQSEALRIFLSQQNIYVPGPSSSSSSSSLSEGVSPAFGFLPFIPPSSASSASSATTSPPSARHYLHRSLGNVADDPTLDKKTKGFMRHIYNTVAAGIDDMFVTPSMLDLITQRLGEQVMGFSADTTDPSTYRKPTTTAIDDYLASDLMEDAATTPTTPNTDLKVDVEVMTRFTEPLCDLFIEMFELKEKNNWLRRQAVMIILQQILGGAIERKLRDTVKYLATESMVVFYFRKVMDGLWPGGGPLTYKPARKPDEKLHTKEDANRKLSTWLPDLLGNMVGRQNARKGARRLFSVLQNQRLNQHLAYVLFDEVVMALFPDLDDP</sequence>
<dbReference type="Gene3D" id="3.30.1520.10">
    <property type="entry name" value="Phox-like domain"/>
    <property type="match status" value="1"/>
</dbReference>
<feature type="domain" description="RGS" evidence="5">
    <location>
        <begin position="503"/>
        <end position="645"/>
    </location>
</feature>
<dbReference type="FunCoup" id="A0A168RG73">
    <property type="interactions" value="539"/>
</dbReference>
<evidence type="ECO:0000256" key="3">
    <source>
        <dbReference type="SAM" id="MobiDB-lite"/>
    </source>
</evidence>
<dbReference type="Proteomes" id="UP000078561">
    <property type="component" value="Unassembled WGS sequence"/>
</dbReference>
<feature type="domain" description="PX" evidence="6">
    <location>
        <begin position="1095"/>
        <end position="1213"/>
    </location>
</feature>
<feature type="coiled-coil region" evidence="2">
    <location>
        <begin position="1019"/>
        <end position="1062"/>
    </location>
</feature>
<feature type="compositionally biased region" description="Basic and acidic residues" evidence="3">
    <location>
        <begin position="724"/>
        <end position="741"/>
    </location>
</feature>
<accession>A0A168RG73</accession>
<dbReference type="STRING" id="4829.A0A168RG73"/>
<protein>
    <recommendedName>
        <fullName evidence="10">PXA domain-containing protein</fullName>
    </recommendedName>
</protein>
<keyword evidence="4" id="KW-0472">Membrane</keyword>
<dbReference type="SUPFAM" id="SSF64268">
    <property type="entry name" value="PX domain"/>
    <property type="match status" value="1"/>
</dbReference>
<gene>
    <name evidence="8" type="primary">ABSGL_12533.1 scaffold 12955</name>
</gene>
<evidence type="ECO:0000256" key="2">
    <source>
        <dbReference type="SAM" id="Coils"/>
    </source>
</evidence>
<keyword evidence="9" id="KW-1185">Reference proteome</keyword>
<evidence type="ECO:0000313" key="9">
    <source>
        <dbReference type="Proteomes" id="UP000078561"/>
    </source>
</evidence>
<dbReference type="GO" id="GO:0035091">
    <property type="term" value="F:phosphatidylinositol binding"/>
    <property type="evidence" value="ECO:0007669"/>
    <property type="project" value="InterPro"/>
</dbReference>
<evidence type="ECO:0000313" key="8">
    <source>
        <dbReference type="EMBL" id="SAM06822.1"/>
    </source>
</evidence>
<dbReference type="Pfam" id="PF02194">
    <property type="entry name" value="PXA"/>
    <property type="match status" value="1"/>
</dbReference>
<dbReference type="PROSITE" id="PS50195">
    <property type="entry name" value="PX"/>
    <property type="match status" value="1"/>
</dbReference>
<dbReference type="InterPro" id="IPR001683">
    <property type="entry name" value="PX_dom"/>
</dbReference>
<dbReference type="InterPro" id="IPR044926">
    <property type="entry name" value="RGS_subdomain_2"/>
</dbReference>
<dbReference type="Gene3D" id="1.10.167.10">
    <property type="entry name" value="Regulator of G-protein Signalling 4, domain 2"/>
    <property type="match status" value="1"/>
</dbReference>
<dbReference type="InterPro" id="IPR036305">
    <property type="entry name" value="RGS_sf"/>
</dbReference>
<dbReference type="PROSITE" id="PS50132">
    <property type="entry name" value="RGS"/>
    <property type="match status" value="1"/>
</dbReference>
<feature type="compositionally biased region" description="Basic and acidic residues" evidence="3">
    <location>
        <begin position="986"/>
        <end position="997"/>
    </location>
</feature>
<feature type="transmembrane region" description="Helical" evidence="4">
    <location>
        <begin position="39"/>
        <end position="59"/>
    </location>
</feature>
<evidence type="ECO:0000259" key="7">
    <source>
        <dbReference type="PROSITE" id="PS51207"/>
    </source>
</evidence>
<feature type="compositionally biased region" description="Polar residues" evidence="3">
    <location>
        <begin position="999"/>
        <end position="1010"/>
    </location>
</feature>
<dbReference type="SMART" id="SM00315">
    <property type="entry name" value="RGS"/>
    <property type="match status" value="1"/>
</dbReference>
<feature type="compositionally biased region" description="Pro residues" evidence="3">
    <location>
        <begin position="861"/>
        <end position="871"/>
    </location>
</feature>
<dbReference type="OMA" id="AMYVVEV"/>
<dbReference type="InParanoid" id="A0A168RG73"/>
<dbReference type="Pfam" id="PF00787">
    <property type="entry name" value="PX"/>
    <property type="match status" value="1"/>
</dbReference>
<dbReference type="Pfam" id="PF00615">
    <property type="entry name" value="RGS"/>
    <property type="match status" value="1"/>
</dbReference>
<dbReference type="InterPro" id="IPR036871">
    <property type="entry name" value="PX_dom_sf"/>
</dbReference>